<dbReference type="InterPro" id="IPR048544">
    <property type="entry name" value="DacZ_P"/>
</dbReference>
<name>F0SGL9_RUBBR</name>
<sequence length="313" mass="34519">MSIKRVARTPQMESLLKAARRVADSLELRVLLMLAEVPYDFAEMQRELRKLRLIVASDRADIQQAVKDDDLDLITLLQEPGTRQNQIGQAVLEGIADELIMSGETIVALYAGYDRDEIDTLCVISLSEQLSRLTARDLQRLETQVPLETLRLVVDLACDIGREGREGKSVGALFVVGNHRKVIQMSHEQVHDPFKGYNRKECKLRNPRVMESVKELAQIDGAFVIASDGTVEAAGRILDAPADGLTLSKGLGARHWAAAAISKATNAIAIAVSESTGTVRLFQNGVVVLRIEPMDRAMKWREDSVEPPGPSNE</sequence>
<gene>
    <name evidence="7" type="ordered locus">Plabr_4047</name>
</gene>
<reference evidence="8" key="1">
    <citation type="submission" date="2011-02" db="EMBL/GenBank/DDBJ databases">
        <title>The complete genome of Planctomyces brasiliensis DSM 5305.</title>
        <authorList>
            <person name="Lucas S."/>
            <person name="Copeland A."/>
            <person name="Lapidus A."/>
            <person name="Bruce D."/>
            <person name="Goodwin L."/>
            <person name="Pitluck S."/>
            <person name="Kyrpides N."/>
            <person name="Mavromatis K."/>
            <person name="Pagani I."/>
            <person name="Ivanova N."/>
            <person name="Ovchinnikova G."/>
            <person name="Lu M."/>
            <person name="Detter J.C."/>
            <person name="Han C."/>
            <person name="Land M."/>
            <person name="Hauser L."/>
            <person name="Markowitz V."/>
            <person name="Cheng J.-F."/>
            <person name="Hugenholtz P."/>
            <person name="Woyke T."/>
            <person name="Wu D."/>
            <person name="Tindall B."/>
            <person name="Pomrenke H.G."/>
            <person name="Brambilla E."/>
            <person name="Klenk H.-P."/>
            <person name="Eisen J.A."/>
        </authorList>
    </citation>
    <scope>NUCLEOTIDE SEQUENCE [LARGE SCALE GENOMIC DNA]</scope>
    <source>
        <strain evidence="8">ATCC 49424 / DSM 5305 / JCM 21570 / NBRC 103401 / IFAM 1448</strain>
    </source>
</reference>
<dbReference type="Gene3D" id="3.40.1700.10">
    <property type="entry name" value="DNA integrity scanning protein, DisA, N-terminal domain"/>
    <property type="match status" value="1"/>
</dbReference>
<keyword evidence="4" id="KW-0547">Nucleotide-binding</keyword>
<dbReference type="GO" id="GO:0005524">
    <property type="term" value="F:ATP binding"/>
    <property type="evidence" value="ECO:0007669"/>
    <property type="project" value="UniProtKB-KW"/>
</dbReference>
<keyword evidence="5" id="KW-0067">ATP-binding</keyword>
<evidence type="ECO:0000256" key="1">
    <source>
        <dbReference type="ARBA" id="ARBA00000877"/>
    </source>
</evidence>
<evidence type="ECO:0000256" key="3">
    <source>
        <dbReference type="ARBA" id="ARBA00022695"/>
    </source>
</evidence>
<protein>
    <recommendedName>
        <fullName evidence="6">DAC domain-containing protein</fullName>
    </recommendedName>
</protein>
<dbReference type="GO" id="GO:0004016">
    <property type="term" value="F:adenylate cyclase activity"/>
    <property type="evidence" value="ECO:0007669"/>
    <property type="project" value="TreeGrafter"/>
</dbReference>
<evidence type="ECO:0000256" key="5">
    <source>
        <dbReference type="ARBA" id="ARBA00022840"/>
    </source>
</evidence>
<dbReference type="Proteomes" id="UP000006860">
    <property type="component" value="Chromosome"/>
</dbReference>
<dbReference type="PROSITE" id="PS51794">
    <property type="entry name" value="DAC"/>
    <property type="match status" value="1"/>
</dbReference>
<dbReference type="STRING" id="756272.Plabr_4047"/>
<keyword evidence="8" id="KW-1185">Reference proteome</keyword>
<proteinExistence type="inferred from homology"/>
<dbReference type="HOGENOM" id="CLU_063222_1_0_0"/>
<dbReference type="EMBL" id="CP002546">
    <property type="protein sequence ID" value="ADY61624.1"/>
    <property type="molecule type" value="Genomic_DNA"/>
</dbReference>
<evidence type="ECO:0000313" key="8">
    <source>
        <dbReference type="Proteomes" id="UP000006860"/>
    </source>
</evidence>
<evidence type="ECO:0000259" key="6">
    <source>
        <dbReference type="PROSITE" id="PS51794"/>
    </source>
</evidence>
<accession>F0SGL9</accession>
<evidence type="ECO:0000256" key="4">
    <source>
        <dbReference type="ARBA" id="ARBA00022741"/>
    </source>
</evidence>
<organism evidence="7 8">
    <name type="scientific">Rubinisphaera brasiliensis (strain ATCC 49424 / DSM 5305 / JCM 21570 / IAM 15109 / NBRC 103401 / IFAM 1448)</name>
    <name type="common">Planctomyces brasiliensis</name>
    <dbReference type="NCBI Taxonomy" id="756272"/>
    <lineage>
        <taxon>Bacteria</taxon>
        <taxon>Pseudomonadati</taxon>
        <taxon>Planctomycetota</taxon>
        <taxon>Planctomycetia</taxon>
        <taxon>Planctomycetales</taxon>
        <taxon>Planctomycetaceae</taxon>
        <taxon>Rubinisphaera</taxon>
    </lineage>
</organism>
<evidence type="ECO:0000313" key="7">
    <source>
        <dbReference type="EMBL" id="ADY61624.1"/>
    </source>
</evidence>
<dbReference type="RefSeq" id="WP_013630341.1">
    <property type="nucleotide sequence ID" value="NC_015174.1"/>
</dbReference>
<evidence type="ECO:0000256" key="2">
    <source>
        <dbReference type="ARBA" id="ARBA00022679"/>
    </source>
</evidence>
<dbReference type="HAMAP" id="MF_00840">
    <property type="entry name" value="DacZ"/>
    <property type="match status" value="1"/>
</dbReference>
<keyword evidence="2" id="KW-0808">Transferase</keyword>
<dbReference type="InterPro" id="IPR050338">
    <property type="entry name" value="DisA"/>
</dbReference>
<keyword evidence="3" id="KW-0548">Nucleotidyltransferase</keyword>
<dbReference type="PANTHER" id="PTHR34185">
    <property type="entry name" value="DIADENYLATE CYCLASE"/>
    <property type="match status" value="1"/>
</dbReference>
<dbReference type="KEGG" id="pbs:Plabr_4047"/>
<dbReference type="InterPro" id="IPR003390">
    <property type="entry name" value="DNA_integrity_scan_DisA_N"/>
</dbReference>
<dbReference type="PANTHER" id="PTHR34185:SF1">
    <property type="entry name" value="DIADENYLATE CYCLASE"/>
    <property type="match status" value="1"/>
</dbReference>
<dbReference type="InterPro" id="IPR036888">
    <property type="entry name" value="DNA_integrity_DisA_N_sf"/>
</dbReference>
<dbReference type="InterPro" id="IPR014499">
    <property type="entry name" value="DAC_DacZ"/>
</dbReference>
<dbReference type="PIRSF" id="PIRSF019073">
    <property type="entry name" value="UCP019073"/>
    <property type="match status" value="1"/>
</dbReference>
<dbReference type="Pfam" id="PF02457">
    <property type="entry name" value="DAC"/>
    <property type="match status" value="1"/>
</dbReference>
<dbReference type="GO" id="GO:0106408">
    <property type="term" value="F:diadenylate cyclase activity"/>
    <property type="evidence" value="ECO:0007669"/>
    <property type="project" value="UniProtKB-EC"/>
</dbReference>
<dbReference type="eggNOG" id="COG1624">
    <property type="taxonomic scope" value="Bacteria"/>
</dbReference>
<comment type="catalytic activity">
    <reaction evidence="1">
        <text>2 ATP = 3',3'-c-di-AMP + 2 diphosphate</text>
        <dbReference type="Rhea" id="RHEA:35655"/>
        <dbReference type="ChEBI" id="CHEBI:30616"/>
        <dbReference type="ChEBI" id="CHEBI:33019"/>
        <dbReference type="ChEBI" id="CHEBI:71500"/>
        <dbReference type="EC" id="2.7.7.85"/>
    </reaction>
</comment>
<feature type="domain" description="DAC" evidence="6">
    <location>
        <begin position="135"/>
        <end position="293"/>
    </location>
</feature>
<dbReference type="AlphaFoldDB" id="F0SGL9"/>
<dbReference type="Pfam" id="PF21755">
    <property type="entry name" value="DacZ_P"/>
    <property type="match status" value="1"/>
</dbReference>
<dbReference type="SUPFAM" id="SSF143597">
    <property type="entry name" value="YojJ-like"/>
    <property type="match status" value="1"/>
</dbReference>